<feature type="transmembrane region" description="Helical" evidence="1">
    <location>
        <begin position="294"/>
        <end position="312"/>
    </location>
</feature>
<evidence type="ECO:0000313" key="4">
    <source>
        <dbReference type="Proteomes" id="UP000256429"/>
    </source>
</evidence>
<feature type="transmembrane region" description="Helical" evidence="1">
    <location>
        <begin position="138"/>
        <end position="157"/>
    </location>
</feature>
<dbReference type="GO" id="GO:0016746">
    <property type="term" value="F:acyltransferase activity"/>
    <property type="evidence" value="ECO:0007669"/>
    <property type="project" value="UniProtKB-KW"/>
</dbReference>
<proteinExistence type="predicted"/>
<feature type="transmembrane region" description="Helical" evidence="1">
    <location>
        <begin position="77"/>
        <end position="95"/>
    </location>
</feature>
<name>A0A3D9RSB1_9FLAO</name>
<keyword evidence="3" id="KW-0808">Transferase</keyword>
<feature type="transmembrane region" description="Helical" evidence="1">
    <location>
        <begin position="107"/>
        <end position="126"/>
    </location>
</feature>
<feature type="transmembrane region" description="Helical" evidence="1">
    <location>
        <begin position="7"/>
        <end position="24"/>
    </location>
</feature>
<dbReference type="PANTHER" id="PTHR31061:SF24">
    <property type="entry name" value="LD22376P"/>
    <property type="match status" value="1"/>
</dbReference>
<keyword evidence="1" id="KW-0812">Transmembrane</keyword>
<keyword evidence="4" id="KW-1185">Reference proteome</keyword>
<sequence length="390" mass="44246">MRLASIDILRAITMVLMIWVNDFWTLTDIPKWLKHANANEDYLGFSDIIFPLFLFIVGLSIPFAIKNRLDKGDSKFSIAKHILIRSISLLLIGFFMVNYENAHNESIIIGIYFWELLMALAVLLIWTDWKRSPLNKKWHSYLQILGFGILIFLASIYKGGEDGGIWMTPQWWGILGLIGWAYLINALVYLYSKNTMATMSLVWLLFILLAILNHSNVSINFGVLSNYFSPILTGTIPAFTSAGIVATLLFKKMYKLNVKWSYLSLIILGILNLTFGLVTRSIWGISKIQGTPSWLGICTGIGFLLFAFLYYIADAKKITNWAKIIAPAGTATLTCYMIPYFIYPLRGVFGVHLPEYVTHNNIGLIMSFGFALLVVIFTGWLEKKGFKLKL</sequence>
<feature type="transmembrane region" description="Helical" evidence="1">
    <location>
        <begin position="44"/>
        <end position="65"/>
    </location>
</feature>
<feature type="domain" description="Heparan-alpha-glucosaminide N-acetyltransferase catalytic" evidence="2">
    <location>
        <begin position="2"/>
        <end position="122"/>
    </location>
</feature>
<comment type="caution">
    <text evidence="3">The sequence shown here is derived from an EMBL/GenBank/DDBJ whole genome shotgun (WGS) entry which is preliminary data.</text>
</comment>
<keyword evidence="3" id="KW-0012">Acyltransferase</keyword>
<gene>
    <name evidence="3" type="ORF">BX611_2940</name>
</gene>
<dbReference type="Proteomes" id="UP000256429">
    <property type="component" value="Unassembled WGS sequence"/>
</dbReference>
<evidence type="ECO:0000313" key="3">
    <source>
        <dbReference type="EMBL" id="REE80036.1"/>
    </source>
</evidence>
<dbReference type="RefSeq" id="WP_115882629.1">
    <property type="nucleotide sequence ID" value="NZ_QTTQ01000012.1"/>
</dbReference>
<dbReference type="Pfam" id="PF07786">
    <property type="entry name" value="HGSNAT_cat"/>
    <property type="match status" value="1"/>
</dbReference>
<dbReference type="InterPro" id="IPR012429">
    <property type="entry name" value="HGSNAT_cat"/>
</dbReference>
<protein>
    <submittedName>
        <fullName evidence="3">Putative acyltransferase</fullName>
    </submittedName>
</protein>
<evidence type="ECO:0000259" key="2">
    <source>
        <dbReference type="Pfam" id="PF07786"/>
    </source>
</evidence>
<evidence type="ECO:0000256" key="1">
    <source>
        <dbReference type="SAM" id="Phobius"/>
    </source>
</evidence>
<reference evidence="3 4" key="1">
    <citation type="submission" date="2018-08" db="EMBL/GenBank/DDBJ databases">
        <title>Genomic Encyclopedia of Type Strains, Phase III (KMG-III): the genomes of soil and plant-associated and newly described type strains.</title>
        <authorList>
            <person name="Whitman W."/>
        </authorList>
    </citation>
    <scope>NUCLEOTIDE SEQUENCE [LARGE SCALE GENOMIC DNA]</scope>
    <source>
        <strain evidence="3 4">325-5</strain>
    </source>
</reference>
<accession>A0A3D9RSB1</accession>
<feature type="transmembrane region" description="Helical" evidence="1">
    <location>
        <begin position="227"/>
        <end position="250"/>
    </location>
</feature>
<dbReference type="AlphaFoldDB" id="A0A3D9RSB1"/>
<dbReference type="PANTHER" id="PTHR31061">
    <property type="entry name" value="LD22376P"/>
    <property type="match status" value="1"/>
</dbReference>
<feature type="transmembrane region" description="Helical" evidence="1">
    <location>
        <begin position="169"/>
        <end position="190"/>
    </location>
</feature>
<organism evidence="3 4">
    <name type="scientific">Lutibacter oceani</name>
    <dbReference type="NCBI Taxonomy" id="1853311"/>
    <lineage>
        <taxon>Bacteria</taxon>
        <taxon>Pseudomonadati</taxon>
        <taxon>Bacteroidota</taxon>
        <taxon>Flavobacteriia</taxon>
        <taxon>Flavobacteriales</taxon>
        <taxon>Flavobacteriaceae</taxon>
        <taxon>Lutibacter</taxon>
    </lineage>
</organism>
<keyword evidence="1" id="KW-0472">Membrane</keyword>
<feature type="transmembrane region" description="Helical" evidence="1">
    <location>
        <begin position="362"/>
        <end position="381"/>
    </location>
</feature>
<keyword evidence="1" id="KW-1133">Transmembrane helix</keyword>
<dbReference type="OrthoDB" id="9788724at2"/>
<dbReference type="EMBL" id="QTTQ01000012">
    <property type="protein sequence ID" value="REE80036.1"/>
    <property type="molecule type" value="Genomic_DNA"/>
</dbReference>
<feature type="transmembrane region" description="Helical" evidence="1">
    <location>
        <begin position="324"/>
        <end position="342"/>
    </location>
</feature>
<feature type="transmembrane region" description="Helical" evidence="1">
    <location>
        <begin position="197"/>
        <end position="215"/>
    </location>
</feature>
<feature type="transmembrane region" description="Helical" evidence="1">
    <location>
        <begin position="262"/>
        <end position="282"/>
    </location>
</feature>